<proteinExistence type="inferred from homology"/>
<gene>
    <name evidence="4" type="ORF">WMG39_18375</name>
</gene>
<dbReference type="InterPro" id="IPR009003">
    <property type="entry name" value="Peptidase_S1_PA"/>
</dbReference>
<dbReference type="RefSeq" id="WP_340518819.1">
    <property type="nucleotide sequence ID" value="NZ_JBBLXS010000259.1"/>
</dbReference>
<dbReference type="GO" id="GO:0008233">
    <property type="term" value="F:peptidase activity"/>
    <property type="evidence" value="ECO:0007669"/>
    <property type="project" value="UniProtKB-KW"/>
</dbReference>
<keyword evidence="5" id="KW-1185">Reference proteome</keyword>
<comment type="caution">
    <text evidence="4">The sequence shown here is derived from an EMBL/GenBank/DDBJ whole genome shotgun (WGS) entry which is preliminary data.</text>
</comment>
<dbReference type="PANTHER" id="PTHR43343">
    <property type="entry name" value="PEPTIDASE S12"/>
    <property type="match status" value="1"/>
</dbReference>
<evidence type="ECO:0000256" key="3">
    <source>
        <dbReference type="ARBA" id="ARBA00022801"/>
    </source>
</evidence>
<accession>A0ABU8YR25</accession>
<evidence type="ECO:0000256" key="1">
    <source>
        <dbReference type="ARBA" id="ARBA00010541"/>
    </source>
</evidence>
<reference evidence="4 5" key="1">
    <citation type="journal article" date="2020" name="Harmful Algae">
        <title>Molecular and morphological characterization of a novel dihydroanatoxin-a producing Microcoleus species (cyanobacteria) from the Russian River, California, USA.</title>
        <authorList>
            <person name="Conklin K.Y."/>
            <person name="Stancheva R."/>
            <person name="Otten T.G."/>
            <person name="Fadness R."/>
            <person name="Boyer G.L."/>
            <person name="Read B."/>
            <person name="Zhang X."/>
            <person name="Sheath R.G."/>
        </authorList>
    </citation>
    <scope>NUCLEOTIDE SEQUENCE [LARGE SCALE GENOMIC DNA]</scope>
    <source>
        <strain evidence="4 5">PTRS2</strain>
    </source>
</reference>
<dbReference type="InterPro" id="IPR043504">
    <property type="entry name" value="Peptidase_S1_PA_chymotrypsin"/>
</dbReference>
<dbReference type="EMBL" id="JBBLXS010000259">
    <property type="protein sequence ID" value="MEK0186800.1"/>
    <property type="molecule type" value="Genomic_DNA"/>
</dbReference>
<protein>
    <submittedName>
        <fullName evidence="4">Serine protease</fullName>
    </submittedName>
</protein>
<keyword evidence="2 4" id="KW-0645">Protease</keyword>
<dbReference type="InterPro" id="IPR051201">
    <property type="entry name" value="Chloro_Bact_Ser_Proteases"/>
</dbReference>
<organism evidence="4 5">
    <name type="scientific">Microcoleus anatoxicus PTRS2</name>
    <dbReference type="NCBI Taxonomy" id="2705321"/>
    <lineage>
        <taxon>Bacteria</taxon>
        <taxon>Bacillati</taxon>
        <taxon>Cyanobacteriota</taxon>
        <taxon>Cyanophyceae</taxon>
        <taxon>Oscillatoriophycideae</taxon>
        <taxon>Oscillatoriales</taxon>
        <taxon>Microcoleaceae</taxon>
        <taxon>Microcoleus</taxon>
        <taxon>Microcoleus anatoxicus</taxon>
    </lineage>
</organism>
<evidence type="ECO:0000313" key="4">
    <source>
        <dbReference type="EMBL" id="MEK0186800.1"/>
    </source>
</evidence>
<dbReference type="PANTHER" id="PTHR43343:SF3">
    <property type="entry name" value="PROTEASE DO-LIKE 8, CHLOROPLASTIC"/>
    <property type="match status" value="1"/>
</dbReference>
<name>A0ABU8YR25_9CYAN</name>
<dbReference type="Pfam" id="PF13365">
    <property type="entry name" value="Trypsin_2"/>
    <property type="match status" value="1"/>
</dbReference>
<keyword evidence="3" id="KW-0378">Hydrolase</keyword>
<evidence type="ECO:0000313" key="5">
    <source>
        <dbReference type="Proteomes" id="UP001384579"/>
    </source>
</evidence>
<dbReference type="SUPFAM" id="SSF50494">
    <property type="entry name" value="Trypsin-like serine proteases"/>
    <property type="match status" value="1"/>
</dbReference>
<dbReference type="Proteomes" id="UP001384579">
    <property type="component" value="Unassembled WGS sequence"/>
</dbReference>
<sequence length="331" mass="36213">MKYKFLIQLTGFLLTGATLLRGEPASASTSFQCVNADSGYLTIAVSSSGKKTRPLIVWNNITFAQSSDTRKQLCERVTERLNNDTARIFTQSYSQIDSSVAEMAKLVTVRVLNKLGAGSGVIVDRQGQTYTVLTCDHVANPSPDDRFTILTPDGQNHSAYRKRLPSLEGVDLALIQFESRTPYRVAAVGNSKYLSVGEPVYASGFPNYQYQGSNSVEETLNWGLRAYRLTTGTIAMLLSNQSLPRGYQLGYTNDIEAGMSGGPVLDREGRLIGINGRGKHPIQGIDAFTLADGTTPSPELFKRMEALSWAVPISRYVQRSGQLPPATRGRK</sequence>
<evidence type="ECO:0000256" key="2">
    <source>
        <dbReference type="ARBA" id="ARBA00022670"/>
    </source>
</evidence>
<dbReference type="GO" id="GO:0006508">
    <property type="term" value="P:proteolysis"/>
    <property type="evidence" value="ECO:0007669"/>
    <property type="project" value="UniProtKB-KW"/>
</dbReference>
<comment type="similarity">
    <text evidence="1">Belongs to the peptidase S1C family.</text>
</comment>
<dbReference type="Gene3D" id="2.40.10.10">
    <property type="entry name" value="Trypsin-like serine proteases"/>
    <property type="match status" value="2"/>
</dbReference>